<evidence type="ECO:0000256" key="3">
    <source>
        <dbReference type="ARBA" id="ARBA00022692"/>
    </source>
</evidence>
<feature type="transmembrane region" description="Helical" evidence="6">
    <location>
        <begin position="243"/>
        <end position="268"/>
    </location>
</feature>
<proteinExistence type="inferred from homology"/>
<evidence type="ECO:0000256" key="1">
    <source>
        <dbReference type="ARBA" id="ARBA00004141"/>
    </source>
</evidence>
<dbReference type="InterPro" id="IPR014227">
    <property type="entry name" value="YtvI-like"/>
</dbReference>
<evidence type="ECO:0000313" key="8">
    <source>
        <dbReference type="Proteomes" id="UP000236151"/>
    </source>
</evidence>
<feature type="transmembrane region" description="Helical" evidence="6">
    <location>
        <begin position="315"/>
        <end position="337"/>
    </location>
</feature>
<feature type="transmembrane region" description="Helical" evidence="6">
    <location>
        <begin position="218"/>
        <end position="237"/>
    </location>
</feature>
<dbReference type="NCBIfam" id="TIGR02872">
    <property type="entry name" value="spore_ytvI"/>
    <property type="match status" value="1"/>
</dbReference>
<sequence>MDLNAKNVLKLLLAIAGIFLGVFVFFKLAFYLIPFIIAFALSNMMEPLVKLLVNKVRLPRKAASAITILLVLLVLGLIITKAVSSLIREITSMSATLPQLFTELYNNIDAIVRKGMDIYLGLPKEVTLNIEKMLSNLSSTLMNLINSLFTGILNTAISLPEALIFTIVTILSTYFMTSDRERIYSFIKKQVPESWVHKVITIKDDMFSALFGYIRAQLILMAITFTELYTGFLIIRISHPLTLALVISIIDALPILGTGGVLIPWAIYELLTGDFRLAVSLVILYLIVLVVRQMIEPKVLGHQIGVHPLLTLVAMYTGLRLMGFAGMIVGPITLLLLRNIISGILKNRTLKELLSPDEKPT</sequence>
<feature type="transmembrane region" description="Helical" evidence="6">
    <location>
        <begin position="62"/>
        <end position="83"/>
    </location>
</feature>
<name>A0A2K2F6M3_9CLOT</name>
<feature type="transmembrane region" description="Helical" evidence="6">
    <location>
        <begin position="275"/>
        <end position="295"/>
    </location>
</feature>
<evidence type="ECO:0000256" key="4">
    <source>
        <dbReference type="ARBA" id="ARBA00022989"/>
    </source>
</evidence>
<dbReference type="PANTHER" id="PTHR21716:SF68">
    <property type="entry name" value="TRANSPORT PROTEIN YTVI-RELATED"/>
    <property type="match status" value="1"/>
</dbReference>
<evidence type="ECO:0000256" key="6">
    <source>
        <dbReference type="SAM" id="Phobius"/>
    </source>
</evidence>
<keyword evidence="3 6" id="KW-0812">Transmembrane</keyword>
<keyword evidence="5 6" id="KW-0472">Membrane</keyword>
<dbReference type="Proteomes" id="UP000236151">
    <property type="component" value="Unassembled WGS sequence"/>
</dbReference>
<dbReference type="InterPro" id="IPR002549">
    <property type="entry name" value="AI-2E-like"/>
</dbReference>
<comment type="caution">
    <text evidence="7">The sequence shown here is derived from an EMBL/GenBank/DDBJ whole genome shotgun (WGS) entry which is preliminary data.</text>
</comment>
<evidence type="ECO:0000256" key="5">
    <source>
        <dbReference type="ARBA" id="ARBA00023136"/>
    </source>
</evidence>
<keyword evidence="4 6" id="KW-1133">Transmembrane helix</keyword>
<organism evidence="7 8">
    <name type="scientific">Clostridium thermosuccinogenes</name>
    <dbReference type="NCBI Taxonomy" id="84032"/>
    <lineage>
        <taxon>Bacteria</taxon>
        <taxon>Bacillati</taxon>
        <taxon>Bacillota</taxon>
        <taxon>Clostridia</taxon>
        <taxon>Eubacteriales</taxon>
        <taxon>Clostridiaceae</taxon>
        <taxon>Clostridium</taxon>
    </lineage>
</organism>
<keyword evidence="8" id="KW-1185">Reference proteome</keyword>
<protein>
    <submittedName>
        <fullName evidence="7">Sporulation integral membrane protein YtvI</fullName>
    </submittedName>
</protein>
<dbReference type="GO" id="GO:0055085">
    <property type="term" value="P:transmembrane transport"/>
    <property type="evidence" value="ECO:0007669"/>
    <property type="project" value="TreeGrafter"/>
</dbReference>
<evidence type="ECO:0000313" key="7">
    <source>
        <dbReference type="EMBL" id="PNU01144.1"/>
    </source>
</evidence>
<dbReference type="KEGG" id="cthd:CDO33_05785"/>
<reference evidence="7 8" key="1">
    <citation type="submission" date="2017-06" db="EMBL/GenBank/DDBJ databases">
        <title>Investigating the central metabolism of Clostridium thermosuccinogenes.</title>
        <authorList>
            <person name="Koendjbiharie J.G."/>
            <person name="van Kranenburg R."/>
        </authorList>
    </citation>
    <scope>NUCLEOTIDE SEQUENCE [LARGE SCALE GENOMIC DNA]</scope>
    <source>
        <strain evidence="7 8">DSM 5806</strain>
    </source>
</reference>
<dbReference type="GO" id="GO:0016020">
    <property type="term" value="C:membrane"/>
    <property type="evidence" value="ECO:0007669"/>
    <property type="project" value="UniProtKB-SubCell"/>
</dbReference>
<dbReference type="Pfam" id="PF01594">
    <property type="entry name" value="AI-2E_transport"/>
    <property type="match status" value="1"/>
</dbReference>
<feature type="transmembrane region" description="Helical" evidence="6">
    <location>
        <begin position="12"/>
        <end position="41"/>
    </location>
</feature>
<comment type="similarity">
    <text evidence="2">Belongs to the autoinducer-2 exporter (AI-2E) (TC 2.A.86) family.</text>
</comment>
<evidence type="ECO:0000256" key="2">
    <source>
        <dbReference type="ARBA" id="ARBA00009773"/>
    </source>
</evidence>
<dbReference type="PANTHER" id="PTHR21716">
    <property type="entry name" value="TRANSMEMBRANE PROTEIN"/>
    <property type="match status" value="1"/>
</dbReference>
<dbReference type="OrthoDB" id="9774361at2"/>
<comment type="subcellular location">
    <subcellularLocation>
        <location evidence="1">Membrane</location>
        <topology evidence="1">Multi-pass membrane protein</topology>
    </subcellularLocation>
</comment>
<feature type="transmembrane region" description="Helical" evidence="6">
    <location>
        <begin position="148"/>
        <end position="175"/>
    </location>
</feature>
<gene>
    <name evidence="7" type="primary">ytvI</name>
    <name evidence="7" type="ORF">CDQ84_02760</name>
</gene>
<accession>A0A2K2F6M3</accession>
<dbReference type="AlphaFoldDB" id="A0A2K2F6M3"/>
<dbReference type="EMBL" id="NIOJ01000004">
    <property type="protein sequence ID" value="PNU01144.1"/>
    <property type="molecule type" value="Genomic_DNA"/>
</dbReference>